<accession>T1H0W6</accession>
<proteinExistence type="predicted"/>
<feature type="signal peptide" evidence="2">
    <location>
        <begin position="1"/>
        <end position="19"/>
    </location>
</feature>
<keyword evidence="2" id="KW-0732">Signal</keyword>
<name>T1H0W6_MEGSC</name>
<feature type="compositionally biased region" description="Basic and acidic residues" evidence="1">
    <location>
        <begin position="48"/>
        <end position="58"/>
    </location>
</feature>
<evidence type="ECO:0000313" key="3">
    <source>
        <dbReference type="EnsemblMetazoa" id="MESCA009812-PA"/>
    </source>
</evidence>
<sequence length="86" mass="9552">MGKVLIILTICLLVGVAMASPPRRGLRRREQTPVKDSGDEVSTEASETMDKVESVEHSKADLLPKRKFKFTKNRKAAEVVKDPSET</sequence>
<dbReference type="HOGENOM" id="CLU_2504276_0_0_1"/>
<protein>
    <submittedName>
        <fullName evidence="3">Uncharacterized protein</fullName>
    </submittedName>
</protein>
<evidence type="ECO:0000256" key="1">
    <source>
        <dbReference type="SAM" id="MobiDB-lite"/>
    </source>
</evidence>
<feature type="chain" id="PRO_5004577792" evidence="2">
    <location>
        <begin position="20"/>
        <end position="86"/>
    </location>
</feature>
<dbReference type="EnsemblMetazoa" id="MESCA009812-RA">
    <property type="protein sequence ID" value="MESCA009812-PA"/>
    <property type="gene ID" value="MESCA009812"/>
</dbReference>
<feature type="region of interest" description="Disordered" evidence="1">
    <location>
        <begin position="21"/>
        <end position="58"/>
    </location>
</feature>
<dbReference type="Proteomes" id="UP000015102">
    <property type="component" value="Unassembled WGS sequence"/>
</dbReference>
<dbReference type="AlphaFoldDB" id="T1H0W6"/>
<feature type="compositionally biased region" description="Basic and acidic residues" evidence="1">
    <location>
        <begin position="28"/>
        <end position="38"/>
    </location>
</feature>
<evidence type="ECO:0000256" key="2">
    <source>
        <dbReference type="SAM" id="SignalP"/>
    </source>
</evidence>
<reference evidence="3" key="2">
    <citation type="submission" date="2015-06" db="UniProtKB">
        <authorList>
            <consortium name="EnsemblMetazoa"/>
        </authorList>
    </citation>
    <scope>IDENTIFICATION</scope>
</reference>
<evidence type="ECO:0000313" key="4">
    <source>
        <dbReference type="Proteomes" id="UP000015102"/>
    </source>
</evidence>
<organism evidence="3 4">
    <name type="scientific">Megaselia scalaris</name>
    <name type="common">Humpbacked fly</name>
    <name type="synonym">Phora scalaris</name>
    <dbReference type="NCBI Taxonomy" id="36166"/>
    <lineage>
        <taxon>Eukaryota</taxon>
        <taxon>Metazoa</taxon>
        <taxon>Ecdysozoa</taxon>
        <taxon>Arthropoda</taxon>
        <taxon>Hexapoda</taxon>
        <taxon>Insecta</taxon>
        <taxon>Pterygota</taxon>
        <taxon>Neoptera</taxon>
        <taxon>Endopterygota</taxon>
        <taxon>Diptera</taxon>
        <taxon>Brachycera</taxon>
        <taxon>Muscomorpha</taxon>
        <taxon>Platypezoidea</taxon>
        <taxon>Phoridae</taxon>
        <taxon>Megaseliini</taxon>
        <taxon>Megaselia</taxon>
    </lineage>
</organism>
<dbReference type="EMBL" id="CAQQ02068860">
    <property type="status" value="NOT_ANNOTATED_CDS"/>
    <property type="molecule type" value="Genomic_DNA"/>
</dbReference>
<reference evidence="4" key="1">
    <citation type="submission" date="2013-02" db="EMBL/GenBank/DDBJ databases">
        <authorList>
            <person name="Hughes D."/>
        </authorList>
    </citation>
    <scope>NUCLEOTIDE SEQUENCE</scope>
    <source>
        <strain>Durham</strain>
        <strain evidence="4">NC isolate 2 -- Noor lab</strain>
    </source>
</reference>
<keyword evidence="4" id="KW-1185">Reference proteome</keyword>